<comment type="caution">
    <text evidence="1">The sequence shown here is derived from an EMBL/GenBank/DDBJ whole genome shotgun (WGS) entry which is preliminary data.</text>
</comment>
<dbReference type="AlphaFoldDB" id="A0A1F7GAB7"/>
<name>A0A1F7GAB7_9BACT</name>
<evidence type="ECO:0000313" key="1">
    <source>
        <dbReference type="EMBL" id="OGK15848.1"/>
    </source>
</evidence>
<dbReference type="EMBL" id="MFZG01000030">
    <property type="protein sequence ID" value="OGK15848.1"/>
    <property type="molecule type" value="Genomic_DNA"/>
</dbReference>
<organism evidence="1 2">
    <name type="scientific">Candidatus Roizmanbacteria bacterium RIFCSPHIGHO2_01_FULL_39_12c</name>
    <dbReference type="NCBI Taxonomy" id="1802031"/>
    <lineage>
        <taxon>Bacteria</taxon>
        <taxon>Candidatus Roizmaniibacteriota</taxon>
    </lineage>
</organism>
<gene>
    <name evidence="1" type="ORF">A2774_05940</name>
</gene>
<sequence>MERVEPNLIPRLQQSAIAHKLWKSVFLKQEAAAGKPQAVRYKPYDLRSLEDRITIAIAKKWDFKPDTLIEKKGQVMVNIVAVPYDFLPEQVRAGIKKSLSVASVGIKARYNMLVEKRVKDESYLTLDTKKDILTQIYNEIARVKTLLVKQQSGQKLSFKEKLLLRKSWVCQSAADIHVSWVEDNSQREELKKAYDSLDPFEKEKDVVFLEAVALEKIYGLSH</sequence>
<proteinExistence type="predicted"/>
<protein>
    <submittedName>
        <fullName evidence="1">Uncharacterized protein</fullName>
    </submittedName>
</protein>
<evidence type="ECO:0000313" key="2">
    <source>
        <dbReference type="Proteomes" id="UP000177208"/>
    </source>
</evidence>
<accession>A0A1F7GAB7</accession>
<reference evidence="1 2" key="1">
    <citation type="journal article" date="2016" name="Nat. Commun.">
        <title>Thousands of microbial genomes shed light on interconnected biogeochemical processes in an aquifer system.</title>
        <authorList>
            <person name="Anantharaman K."/>
            <person name="Brown C.T."/>
            <person name="Hug L.A."/>
            <person name="Sharon I."/>
            <person name="Castelle C.J."/>
            <person name="Probst A.J."/>
            <person name="Thomas B.C."/>
            <person name="Singh A."/>
            <person name="Wilkins M.J."/>
            <person name="Karaoz U."/>
            <person name="Brodie E.L."/>
            <person name="Williams K.H."/>
            <person name="Hubbard S.S."/>
            <person name="Banfield J.F."/>
        </authorList>
    </citation>
    <scope>NUCLEOTIDE SEQUENCE [LARGE SCALE GENOMIC DNA]</scope>
</reference>
<dbReference type="Proteomes" id="UP000177208">
    <property type="component" value="Unassembled WGS sequence"/>
</dbReference>